<evidence type="ECO:0000313" key="2">
    <source>
        <dbReference type="Proteomes" id="UP000235392"/>
    </source>
</evidence>
<protein>
    <submittedName>
        <fullName evidence="1">Uncharacterized protein</fullName>
    </submittedName>
</protein>
<accession>A0A2N5VDN0</accession>
<comment type="caution">
    <text evidence="1">The sequence shown here is derived from an EMBL/GenBank/DDBJ whole genome shotgun (WGS) entry which is preliminary data.</text>
</comment>
<evidence type="ECO:0000313" key="1">
    <source>
        <dbReference type="EMBL" id="PLW48087.1"/>
    </source>
</evidence>
<dbReference type="AlphaFoldDB" id="A0A2N5VDN0"/>
<reference evidence="1 2" key="1">
    <citation type="submission" date="2017-11" db="EMBL/GenBank/DDBJ databases">
        <title>De novo assembly and phasing of dikaryotic genomes from two isolates of Puccinia coronata f. sp. avenae, the causal agent of oat crown rust.</title>
        <authorList>
            <person name="Miller M.E."/>
            <person name="Zhang Y."/>
            <person name="Omidvar V."/>
            <person name="Sperschneider J."/>
            <person name="Schwessinger B."/>
            <person name="Raley C."/>
            <person name="Palmer J.M."/>
            <person name="Garnica D."/>
            <person name="Upadhyaya N."/>
            <person name="Rathjen J."/>
            <person name="Taylor J.M."/>
            <person name="Park R.F."/>
            <person name="Dodds P.N."/>
            <person name="Hirsch C.D."/>
            <person name="Kianian S.F."/>
            <person name="Figueroa M."/>
        </authorList>
    </citation>
    <scope>NUCLEOTIDE SEQUENCE [LARGE SCALE GENOMIC DNA]</scope>
    <source>
        <strain evidence="1">12SD80</strain>
    </source>
</reference>
<dbReference type="Proteomes" id="UP000235392">
    <property type="component" value="Unassembled WGS sequence"/>
</dbReference>
<organism evidence="1 2">
    <name type="scientific">Puccinia coronata f. sp. avenae</name>
    <dbReference type="NCBI Taxonomy" id="200324"/>
    <lineage>
        <taxon>Eukaryota</taxon>
        <taxon>Fungi</taxon>
        <taxon>Dikarya</taxon>
        <taxon>Basidiomycota</taxon>
        <taxon>Pucciniomycotina</taxon>
        <taxon>Pucciniomycetes</taxon>
        <taxon>Pucciniales</taxon>
        <taxon>Pucciniaceae</taxon>
        <taxon>Puccinia</taxon>
    </lineage>
</organism>
<gene>
    <name evidence="1" type="ORF">PCASD_03565</name>
</gene>
<dbReference type="EMBL" id="PGCI01000026">
    <property type="protein sequence ID" value="PLW48087.1"/>
    <property type="molecule type" value="Genomic_DNA"/>
</dbReference>
<proteinExistence type="predicted"/>
<name>A0A2N5VDN0_9BASI</name>
<sequence length="113" mass="11841">MSQGKRDAERQYGDNATLYLVCHALGGTAGIQLGPHDSHGQDLSNGVRGVPHLWEEDSPVAKANLSHQKAKSFHTRNPTLLASPSFGGLEGQAALCARLGIPGASDKEGLVLS</sequence>